<name>A0A7T8HF64_CALRO</name>
<organism evidence="1 2">
    <name type="scientific">Caligus rogercresseyi</name>
    <name type="common">Sea louse</name>
    <dbReference type="NCBI Taxonomy" id="217165"/>
    <lineage>
        <taxon>Eukaryota</taxon>
        <taxon>Metazoa</taxon>
        <taxon>Ecdysozoa</taxon>
        <taxon>Arthropoda</taxon>
        <taxon>Crustacea</taxon>
        <taxon>Multicrustacea</taxon>
        <taxon>Hexanauplia</taxon>
        <taxon>Copepoda</taxon>
        <taxon>Siphonostomatoida</taxon>
        <taxon>Caligidae</taxon>
        <taxon>Caligus</taxon>
    </lineage>
</organism>
<dbReference type="EMBL" id="CP045895">
    <property type="protein sequence ID" value="QQP48958.1"/>
    <property type="molecule type" value="Genomic_DNA"/>
</dbReference>
<feature type="non-terminal residue" evidence="1">
    <location>
        <position position="93"/>
    </location>
</feature>
<protein>
    <submittedName>
        <fullName evidence="1">Uncharacterized protein</fullName>
    </submittedName>
</protein>
<dbReference type="AlphaFoldDB" id="A0A7T8HF64"/>
<dbReference type="Proteomes" id="UP000595437">
    <property type="component" value="Chromosome 6"/>
</dbReference>
<feature type="non-terminal residue" evidence="1">
    <location>
        <position position="1"/>
    </location>
</feature>
<sequence length="93" mass="10425">DGTAATIAKGLQDVLQEFNLWGSILMIIADTTSVNTGKKSGVVIRLQQMFEKNGSPRPKFISCQHHVLDCILRIVMDDELHDSTKSPDIEYFF</sequence>
<keyword evidence="2" id="KW-1185">Reference proteome</keyword>
<gene>
    <name evidence="1" type="ORF">FKW44_009448</name>
</gene>
<reference evidence="2" key="1">
    <citation type="submission" date="2021-01" db="EMBL/GenBank/DDBJ databases">
        <title>Caligus Genome Assembly.</title>
        <authorList>
            <person name="Gallardo-Escarate C."/>
        </authorList>
    </citation>
    <scope>NUCLEOTIDE SEQUENCE [LARGE SCALE GENOMIC DNA]</scope>
</reference>
<evidence type="ECO:0000313" key="2">
    <source>
        <dbReference type="Proteomes" id="UP000595437"/>
    </source>
</evidence>
<proteinExistence type="predicted"/>
<accession>A0A7T8HF64</accession>
<evidence type="ECO:0000313" key="1">
    <source>
        <dbReference type="EMBL" id="QQP48958.1"/>
    </source>
</evidence>
<dbReference type="OrthoDB" id="8052599at2759"/>